<dbReference type="CDD" id="cd09274">
    <property type="entry name" value="RNase_HI_RT_Ty3"/>
    <property type="match status" value="1"/>
</dbReference>
<feature type="region of interest" description="Disordered" evidence="7">
    <location>
        <begin position="86"/>
        <end position="126"/>
    </location>
</feature>
<dbReference type="Pfam" id="PF00078">
    <property type="entry name" value="RVT_1"/>
    <property type="match status" value="1"/>
</dbReference>
<evidence type="ECO:0000256" key="2">
    <source>
        <dbReference type="ARBA" id="ARBA00022695"/>
    </source>
</evidence>
<dbReference type="Gene3D" id="3.30.420.10">
    <property type="entry name" value="Ribonuclease H-like superfamily/Ribonuclease H"/>
    <property type="match status" value="2"/>
</dbReference>
<evidence type="ECO:0000256" key="4">
    <source>
        <dbReference type="ARBA" id="ARBA00022759"/>
    </source>
</evidence>
<dbReference type="CDD" id="cd01647">
    <property type="entry name" value="RT_LTR"/>
    <property type="match status" value="1"/>
</dbReference>
<evidence type="ECO:0000259" key="8">
    <source>
        <dbReference type="PROSITE" id="PS50994"/>
    </source>
</evidence>
<dbReference type="GO" id="GO:0003964">
    <property type="term" value="F:RNA-directed DNA polymerase activity"/>
    <property type="evidence" value="ECO:0007669"/>
    <property type="project" value="UniProtKB-KW"/>
</dbReference>
<dbReference type="GO" id="GO:0015074">
    <property type="term" value="P:DNA integration"/>
    <property type="evidence" value="ECO:0007669"/>
    <property type="project" value="InterPro"/>
</dbReference>
<keyword evidence="6" id="KW-0695">RNA-directed DNA polymerase</keyword>
<keyword evidence="4" id="KW-0255">Endonuclease</keyword>
<sequence length="1482" mass="168927">MPDIERYTGIGCPRIHLQLYSAVMREHREKIAQIIDRPSERDQINMIMLSLQPCYTRHLMGFPQTDFGSLVQTLYGIKEGISKGLWADSSPSDSKGKKSGSGPRPSDVGTIGMMGHRSTHRPQTQRQFSDNSYQMIQHDQYRLAIPIRPAGPAYLHLLPQPVYATQAFQRPPMQFHQYRAPPPPRSARQFTQLGMPLSRTFQRLVEGRLIALLPPRPSLQPILLGFRANLHCAYHQRAGHDTDMTTDPLPTHDTRVVPPPLGGIHLIEHIEGDKVPKSFRLTPDRTPKRPSVLPRYLQQAPPMTSFLLFPEGYEPTCRNVQIVTRSGRVAHPPLVNRPFVSTTAREELQREDDEILRQLHTTPVRYSVLFQVLRIQSSFDLLLDHPWIHKAGSIPSSLHQKVKFIHEGLIIMIQPDRDVATSCKPVLQISHNEDDLHLTEFTFDEVQVVSLEDANRDMVPMSFDQYSSTLVLNMMRSMSYLLGLGLGYTPTKEDACYMAQLRKDRVRARLSGVPFDYPLRLYTFQFTDYFVRGSDHAPHMEGITCISEAVEIQDLQWTLGMFSVCFPEAVSDYDILMDTVIDADGVTLPDACTDEMDMIGVGHEMDMIGIGRILDTAPHEPRSTLDMFGAFMLEIDDDDPIAVVTPDVITVEEASDSVDPPLSFDTMSGFVTRFDDVVGGNNNDMSVFEYSLVSLHSPLIVSPTPTTYTHDVDDVRGPNDPLSDQSNLDSDSEERKVTPVSGSIELVDFRPLINPGMVEYPEWLANVVPIPKKDGKVRVCVDFRDLNKASLKDDFPLPCIDMLVDSTAGHSMLSFMDGFSGYNKILMALEDMEKTSFITEWGTYCYRVMPFRLKNAWANYHRANTTLFHDMMHRDVELDDSGKERAIYYLSKRMLEYEYRYIMIERLCLALVWATRRLRHYVTEYSILLVSRLDPLRYLFDRPVLIGRLTRWLVLLIEFDIQYVTHKSAKRSIVADHLASLLVSDDRPVDDVFPDEQFVSVTSIGDHIPRSVRLAFSNHHRLMNNVVEYEACITGLETALDRGVRQLEIHGDSNLVIQQTQDIWRTRDEKLKPYHAYLDLLVDKFEELRYIHLPMAENQFTKALATLASVMKILAGDGLPWYHDIYQFLSCGAYPESATIKDRRILRQLATRFVICGESLYRRSPDGLLLLCLDRVSADQVIREVHAGVCGLHMGGHMLARKIMRTGYFWLTMEADCCQFVQRCLECQMHGDLIHMPLSELHALTSPWPFSVWGIDIIGKISPKSFSGHEYILVAIDYFTKWVEAASYAKLTAAKVAKFIKSHIIYRYGVPHELISDRGAHFRGEVDTLVQECGIQHHRSSAYRPQTNGAVEATNKNIKRILTKMVETSQDWVESPYSHGPPIFDIVHIEAWHYLLDRLKAMRSRVCFDAFHSNKLHLLIEVWDADRALFLKGYRGSHIAFPFRLFTFGPRSETDDAKSRDCPGPPPLAGSPFHQVTLVISV</sequence>
<dbReference type="PANTHER" id="PTHR48475:SF1">
    <property type="entry name" value="RNASE H TYPE-1 DOMAIN-CONTAINING PROTEIN"/>
    <property type="match status" value="1"/>
</dbReference>
<dbReference type="Gene3D" id="1.10.340.70">
    <property type="match status" value="1"/>
</dbReference>
<dbReference type="Pfam" id="PF13456">
    <property type="entry name" value="RVT_3"/>
    <property type="match status" value="1"/>
</dbReference>
<dbReference type="SUPFAM" id="SSF56672">
    <property type="entry name" value="DNA/RNA polymerases"/>
    <property type="match status" value="1"/>
</dbReference>
<keyword evidence="5" id="KW-0378">Hydrolase</keyword>
<dbReference type="InterPro" id="IPR041588">
    <property type="entry name" value="Integrase_H2C2"/>
</dbReference>
<keyword evidence="2" id="KW-0548">Nucleotidyltransferase</keyword>
<dbReference type="InterPro" id="IPR001584">
    <property type="entry name" value="Integrase_cat-core"/>
</dbReference>
<dbReference type="EMBL" id="QGNW01000380">
    <property type="protein sequence ID" value="RVW73909.1"/>
    <property type="molecule type" value="Genomic_DNA"/>
</dbReference>
<evidence type="ECO:0000256" key="3">
    <source>
        <dbReference type="ARBA" id="ARBA00022722"/>
    </source>
</evidence>
<dbReference type="Proteomes" id="UP000288805">
    <property type="component" value="Unassembled WGS sequence"/>
</dbReference>
<accession>A0A438GNX0</accession>
<evidence type="ECO:0000256" key="5">
    <source>
        <dbReference type="ARBA" id="ARBA00022801"/>
    </source>
</evidence>
<dbReference type="GO" id="GO:0004523">
    <property type="term" value="F:RNA-DNA hybrid ribonuclease activity"/>
    <property type="evidence" value="ECO:0007669"/>
    <property type="project" value="InterPro"/>
</dbReference>
<dbReference type="InterPro" id="IPR043502">
    <property type="entry name" value="DNA/RNA_pol_sf"/>
</dbReference>
<dbReference type="Pfam" id="PF17921">
    <property type="entry name" value="Integrase_H2C2"/>
    <property type="match status" value="1"/>
</dbReference>
<dbReference type="InterPro" id="IPR000477">
    <property type="entry name" value="RT_dom"/>
</dbReference>
<evidence type="ECO:0000256" key="1">
    <source>
        <dbReference type="ARBA" id="ARBA00022679"/>
    </source>
</evidence>
<feature type="region of interest" description="Disordered" evidence="7">
    <location>
        <begin position="708"/>
        <end position="737"/>
    </location>
</feature>
<dbReference type="InterPro" id="IPR012337">
    <property type="entry name" value="RNaseH-like_sf"/>
</dbReference>
<dbReference type="SUPFAM" id="SSF53098">
    <property type="entry name" value="Ribonuclease H-like"/>
    <property type="match status" value="2"/>
</dbReference>
<comment type="caution">
    <text evidence="9">The sequence shown here is derived from an EMBL/GenBank/DDBJ whole genome shotgun (WGS) entry which is preliminary data.</text>
</comment>
<keyword evidence="3" id="KW-0540">Nuclease</keyword>
<dbReference type="InterPro" id="IPR043128">
    <property type="entry name" value="Rev_trsase/Diguanyl_cyclase"/>
</dbReference>
<dbReference type="GO" id="GO:0003676">
    <property type="term" value="F:nucleic acid binding"/>
    <property type="evidence" value="ECO:0007669"/>
    <property type="project" value="InterPro"/>
</dbReference>
<evidence type="ECO:0000256" key="7">
    <source>
        <dbReference type="SAM" id="MobiDB-lite"/>
    </source>
</evidence>
<dbReference type="CDD" id="cd09279">
    <property type="entry name" value="RNase_HI_like"/>
    <property type="match status" value="1"/>
</dbReference>
<proteinExistence type="predicted"/>
<dbReference type="InterPro" id="IPR041373">
    <property type="entry name" value="RT_RNaseH"/>
</dbReference>
<dbReference type="Gene3D" id="3.30.70.270">
    <property type="match status" value="1"/>
</dbReference>
<name>A0A438GNX0_VITVI</name>
<protein>
    <submittedName>
        <fullName evidence="9">Transposon Ty3-I Gag-Pol polyprotein</fullName>
    </submittedName>
</protein>
<gene>
    <name evidence="9" type="primary">TY3B-I_770</name>
    <name evidence="9" type="ORF">CK203_056343</name>
</gene>
<dbReference type="Pfam" id="PF00665">
    <property type="entry name" value="rve"/>
    <property type="match status" value="1"/>
</dbReference>
<evidence type="ECO:0000313" key="10">
    <source>
        <dbReference type="Proteomes" id="UP000288805"/>
    </source>
</evidence>
<evidence type="ECO:0000313" key="9">
    <source>
        <dbReference type="EMBL" id="RVW73909.1"/>
    </source>
</evidence>
<dbReference type="InterPro" id="IPR036397">
    <property type="entry name" value="RNaseH_sf"/>
</dbReference>
<evidence type="ECO:0000256" key="6">
    <source>
        <dbReference type="ARBA" id="ARBA00022918"/>
    </source>
</evidence>
<dbReference type="PANTHER" id="PTHR48475">
    <property type="entry name" value="RIBONUCLEASE H"/>
    <property type="match status" value="1"/>
</dbReference>
<dbReference type="Pfam" id="PF17917">
    <property type="entry name" value="RT_RNaseH"/>
    <property type="match status" value="1"/>
</dbReference>
<feature type="domain" description="Integrase catalytic" evidence="8">
    <location>
        <begin position="1243"/>
        <end position="1427"/>
    </location>
</feature>
<keyword evidence="1" id="KW-0808">Transferase</keyword>
<reference evidence="9 10" key="1">
    <citation type="journal article" date="2018" name="PLoS Genet.">
        <title>Population sequencing reveals clonal diversity and ancestral inbreeding in the grapevine cultivar Chardonnay.</title>
        <authorList>
            <person name="Roach M.J."/>
            <person name="Johnson D.L."/>
            <person name="Bohlmann J."/>
            <person name="van Vuuren H.J."/>
            <person name="Jones S.J."/>
            <person name="Pretorius I.S."/>
            <person name="Schmidt S.A."/>
            <person name="Borneman A.R."/>
        </authorList>
    </citation>
    <scope>NUCLEOTIDE SEQUENCE [LARGE SCALE GENOMIC DNA]</scope>
    <source>
        <strain evidence="10">cv. Chardonnay</strain>
        <tissue evidence="9">Leaf</tissue>
    </source>
</reference>
<dbReference type="PROSITE" id="PS50994">
    <property type="entry name" value="INTEGRASE"/>
    <property type="match status" value="1"/>
</dbReference>
<organism evidence="9 10">
    <name type="scientific">Vitis vinifera</name>
    <name type="common">Grape</name>
    <dbReference type="NCBI Taxonomy" id="29760"/>
    <lineage>
        <taxon>Eukaryota</taxon>
        <taxon>Viridiplantae</taxon>
        <taxon>Streptophyta</taxon>
        <taxon>Embryophyta</taxon>
        <taxon>Tracheophyta</taxon>
        <taxon>Spermatophyta</taxon>
        <taxon>Magnoliopsida</taxon>
        <taxon>eudicotyledons</taxon>
        <taxon>Gunneridae</taxon>
        <taxon>Pentapetalae</taxon>
        <taxon>rosids</taxon>
        <taxon>Vitales</taxon>
        <taxon>Vitaceae</taxon>
        <taxon>Viteae</taxon>
        <taxon>Vitis</taxon>
    </lineage>
</organism>
<dbReference type="Gene3D" id="3.10.10.10">
    <property type="entry name" value="HIV Type 1 Reverse Transcriptase, subunit A, domain 1"/>
    <property type="match status" value="1"/>
</dbReference>
<dbReference type="InterPro" id="IPR002156">
    <property type="entry name" value="RNaseH_domain"/>
</dbReference>